<dbReference type="EMBL" id="UGPZ01000003">
    <property type="protein sequence ID" value="STY93442.1"/>
    <property type="molecule type" value="Genomic_DNA"/>
</dbReference>
<gene>
    <name evidence="2" type="ORF">LP092_07390</name>
    <name evidence="1" type="ORF">NCTC9426_02172</name>
</gene>
<protein>
    <submittedName>
        <fullName evidence="1">Uncharacterized protein</fullName>
    </submittedName>
</protein>
<name>A0A378PY91_MORBO</name>
<evidence type="ECO:0000313" key="1">
    <source>
        <dbReference type="EMBL" id="STY93442.1"/>
    </source>
</evidence>
<reference evidence="2" key="2">
    <citation type="journal article" date="2022" name="BMC Microbiol.">
        <title>Whole genome sequencing of Moraxella bovis strains from North America reveals two genotypes with different genetic determinants.</title>
        <authorList>
            <person name="Wynn E.L."/>
            <person name="Hille M.M."/>
            <person name="Loy J.D."/>
            <person name="Schuller G."/>
            <person name="Kuhn K.L."/>
            <person name="Dickey A.M."/>
            <person name="Bono J.L."/>
            <person name="Clawson M.L."/>
        </authorList>
    </citation>
    <scope>NUCLEOTIDE SEQUENCE</scope>
    <source>
        <strain evidence="2">SAM102599</strain>
    </source>
</reference>
<dbReference type="EMBL" id="CP087830">
    <property type="protein sequence ID" value="UZA04539.1"/>
    <property type="molecule type" value="Genomic_DNA"/>
</dbReference>
<evidence type="ECO:0000313" key="3">
    <source>
        <dbReference type="Proteomes" id="UP000254133"/>
    </source>
</evidence>
<evidence type="ECO:0000313" key="2">
    <source>
        <dbReference type="EMBL" id="UZA04539.1"/>
    </source>
</evidence>
<sequence length="97" mass="10286">MIIHENAQIIMFTALSQAIKRLDVKDGDMLLASMSVDVQVTDRLTITAHSTGALATGTPSVVELVGDNGILMSFDEFGLGAVIMGGDVAIDEFVLDF</sequence>
<proteinExistence type="predicted"/>
<evidence type="ECO:0000313" key="4">
    <source>
        <dbReference type="Proteomes" id="UP001163632"/>
    </source>
</evidence>
<dbReference type="RefSeq" id="WP_115369772.1">
    <property type="nucleotide sequence ID" value="NZ_CP087784.1"/>
</dbReference>
<keyword evidence="4" id="KW-1185">Reference proteome</keyword>
<dbReference type="Proteomes" id="UP001163632">
    <property type="component" value="Chromosome"/>
</dbReference>
<organism evidence="1 3">
    <name type="scientific">Moraxella bovis</name>
    <dbReference type="NCBI Taxonomy" id="476"/>
    <lineage>
        <taxon>Bacteria</taxon>
        <taxon>Pseudomonadati</taxon>
        <taxon>Pseudomonadota</taxon>
        <taxon>Gammaproteobacteria</taxon>
        <taxon>Moraxellales</taxon>
        <taxon>Moraxellaceae</taxon>
        <taxon>Moraxella</taxon>
    </lineage>
</organism>
<dbReference type="AlphaFoldDB" id="A0A378PY91"/>
<accession>A0A378PY91</accession>
<reference evidence="1 3" key="1">
    <citation type="submission" date="2018-06" db="EMBL/GenBank/DDBJ databases">
        <authorList>
            <consortium name="Pathogen Informatics"/>
            <person name="Doyle S."/>
        </authorList>
    </citation>
    <scope>NUCLEOTIDE SEQUENCE [LARGE SCALE GENOMIC DNA]</scope>
    <source>
        <strain evidence="1 3">NCTC9426</strain>
    </source>
</reference>
<dbReference type="Proteomes" id="UP000254133">
    <property type="component" value="Unassembled WGS sequence"/>
</dbReference>